<reference evidence="1" key="1">
    <citation type="submission" date="2021-02" db="EMBL/GenBank/DDBJ databases">
        <authorList>
            <person name="Dougan E. K."/>
            <person name="Rhodes N."/>
            <person name="Thang M."/>
            <person name="Chan C."/>
        </authorList>
    </citation>
    <scope>NUCLEOTIDE SEQUENCE</scope>
</reference>
<keyword evidence="2" id="KW-1185">Reference proteome</keyword>
<dbReference type="EMBL" id="CAJNIZ010045736">
    <property type="protein sequence ID" value="CAE7728767.1"/>
    <property type="molecule type" value="Genomic_DNA"/>
</dbReference>
<gene>
    <name evidence="1" type="primary">TIC32</name>
    <name evidence="1" type="ORF">SPIL2461_LOCUS20890</name>
</gene>
<dbReference type="OrthoDB" id="424075at2759"/>
<protein>
    <submittedName>
        <fullName evidence="1">TIC32 protein</fullName>
    </submittedName>
</protein>
<feature type="non-terminal residue" evidence="1">
    <location>
        <position position="131"/>
    </location>
</feature>
<evidence type="ECO:0000313" key="2">
    <source>
        <dbReference type="Proteomes" id="UP000649617"/>
    </source>
</evidence>
<comment type="caution">
    <text evidence="1">The sequence shown here is derived from an EMBL/GenBank/DDBJ whole genome shotgun (WGS) entry which is preliminary data.</text>
</comment>
<accession>A0A812XCJ7</accession>
<dbReference type="AlphaFoldDB" id="A0A812XCJ7"/>
<proteinExistence type="predicted"/>
<organism evidence="1 2">
    <name type="scientific">Symbiodinium pilosum</name>
    <name type="common">Dinoflagellate</name>
    <dbReference type="NCBI Taxonomy" id="2952"/>
    <lineage>
        <taxon>Eukaryota</taxon>
        <taxon>Sar</taxon>
        <taxon>Alveolata</taxon>
        <taxon>Dinophyceae</taxon>
        <taxon>Suessiales</taxon>
        <taxon>Symbiodiniaceae</taxon>
        <taxon>Symbiodinium</taxon>
    </lineage>
</organism>
<sequence length="131" mass="14896">ESLTFNAFVECLCRLCFCHLNIYGTSLQQLAPSKQKMLWMLAMMEARLPPELGGRFSDDGDLIDASDSPRGPDSLWLRRDASFNISTCPQEDIVFFKTMGLTKLETKLGWERLMSCDVDDEPSSGYSPFRR</sequence>
<evidence type="ECO:0000313" key="1">
    <source>
        <dbReference type="EMBL" id="CAE7728767.1"/>
    </source>
</evidence>
<dbReference type="Proteomes" id="UP000649617">
    <property type="component" value="Unassembled WGS sequence"/>
</dbReference>
<name>A0A812XCJ7_SYMPI</name>